<dbReference type="GO" id="GO:0005518">
    <property type="term" value="F:collagen binding"/>
    <property type="evidence" value="ECO:0007669"/>
    <property type="project" value="Ensembl"/>
</dbReference>
<gene>
    <name evidence="16" type="primary">COL6A2</name>
</gene>
<evidence type="ECO:0000256" key="12">
    <source>
        <dbReference type="ARBA" id="ARBA00070549"/>
    </source>
</evidence>
<feature type="compositionally biased region" description="Low complexity" evidence="13">
    <location>
        <begin position="284"/>
        <end position="299"/>
    </location>
</feature>
<dbReference type="SMART" id="SM00327">
    <property type="entry name" value="VWA"/>
    <property type="match status" value="3"/>
</dbReference>
<dbReference type="InterPro" id="IPR008160">
    <property type="entry name" value="Collagen"/>
</dbReference>
<dbReference type="FunCoup" id="G1KD78">
    <property type="interactions" value="425"/>
</dbReference>
<feature type="domain" description="VWFA" evidence="15">
    <location>
        <begin position="830"/>
        <end position="1014"/>
    </location>
</feature>
<keyword evidence="4 14" id="KW-0732">Signal</keyword>
<dbReference type="GO" id="GO:0051402">
    <property type="term" value="P:neuron apoptotic process"/>
    <property type="evidence" value="ECO:0007669"/>
    <property type="project" value="Ensembl"/>
</dbReference>
<feature type="compositionally biased region" description="Gly residues" evidence="13">
    <location>
        <begin position="472"/>
        <end position="481"/>
    </location>
</feature>
<evidence type="ECO:0000256" key="5">
    <source>
        <dbReference type="ARBA" id="ARBA00022737"/>
    </source>
</evidence>
<evidence type="ECO:0000259" key="15">
    <source>
        <dbReference type="PROSITE" id="PS50234"/>
    </source>
</evidence>
<feature type="signal peptide" evidence="14">
    <location>
        <begin position="1"/>
        <end position="20"/>
    </location>
</feature>
<keyword evidence="17" id="KW-1185">Reference proteome</keyword>
<keyword evidence="3" id="KW-0272">Extracellular matrix</keyword>
<dbReference type="CTD" id="1292"/>
<accession>G1KD78</accession>
<dbReference type="FunFam" id="3.40.50.410:FF:000027">
    <property type="entry name" value="collagen alpha-2(VI) chain isoform X1"/>
    <property type="match status" value="1"/>
</dbReference>
<dbReference type="InterPro" id="IPR002035">
    <property type="entry name" value="VWF_A"/>
</dbReference>
<evidence type="ECO:0000256" key="6">
    <source>
        <dbReference type="ARBA" id="ARBA00022889"/>
    </source>
</evidence>
<feature type="compositionally biased region" description="Gly residues" evidence="13">
    <location>
        <begin position="573"/>
        <end position="582"/>
    </location>
</feature>
<dbReference type="GO" id="GO:0007155">
    <property type="term" value="P:cell adhesion"/>
    <property type="evidence" value="ECO:0007669"/>
    <property type="project" value="UniProtKB-KW"/>
</dbReference>
<evidence type="ECO:0000256" key="14">
    <source>
        <dbReference type="SAM" id="SignalP"/>
    </source>
</evidence>
<feature type="chain" id="PRO_5032575890" description="Collagen alpha-2(VI) chain" evidence="14">
    <location>
        <begin position="21"/>
        <end position="1019"/>
    </location>
</feature>
<dbReference type="Proteomes" id="UP000001646">
    <property type="component" value="Chromosome 1"/>
</dbReference>
<reference evidence="16" key="3">
    <citation type="submission" date="2025-09" db="UniProtKB">
        <authorList>
            <consortium name="Ensembl"/>
        </authorList>
    </citation>
    <scope>IDENTIFICATION</scope>
</reference>
<dbReference type="GO" id="GO:0031012">
    <property type="term" value="C:extracellular matrix"/>
    <property type="evidence" value="ECO:0007669"/>
    <property type="project" value="Ensembl"/>
</dbReference>
<dbReference type="InterPro" id="IPR036465">
    <property type="entry name" value="vWFA_dom_sf"/>
</dbReference>
<evidence type="ECO:0000256" key="9">
    <source>
        <dbReference type="ARBA" id="ARBA00023278"/>
    </source>
</evidence>
<feature type="region of interest" description="Disordered" evidence="13">
    <location>
        <begin position="259"/>
        <end position="584"/>
    </location>
</feature>
<feature type="compositionally biased region" description="Gly residues" evidence="13">
    <location>
        <begin position="403"/>
        <end position="412"/>
    </location>
</feature>
<reference evidence="16 17" key="1">
    <citation type="submission" date="2009-12" db="EMBL/GenBank/DDBJ databases">
        <title>The Genome Sequence of Anolis carolinensis (Green Anole Lizard).</title>
        <authorList>
            <consortium name="The Genome Sequencing Platform"/>
            <person name="Di Palma F."/>
            <person name="Alfoldi J."/>
            <person name="Heiman D."/>
            <person name="Young S."/>
            <person name="Grabherr M."/>
            <person name="Johnson J."/>
            <person name="Lander E.S."/>
            <person name="Lindblad-Toh K."/>
        </authorList>
    </citation>
    <scope>NUCLEOTIDE SEQUENCE [LARGE SCALE GENOMIC DNA]</scope>
    <source>
        <strain evidence="16 17">JBL SC #1</strain>
    </source>
</reference>
<evidence type="ECO:0000256" key="7">
    <source>
        <dbReference type="ARBA" id="ARBA00023119"/>
    </source>
</evidence>
<dbReference type="HOGENOM" id="CLU_009158_2_0_1"/>
<evidence type="ECO:0000256" key="3">
    <source>
        <dbReference type="ARBA" id="ARBA00022530"/>
    </source>
</evidence>
<dbReference type="PANTHER" id="PTHR22588">
    <property type="entry name" value="VWFA DOMAIN-CONTAINING PROTEIN"/>
    <property type="match status" value="1"/>
</dbReference>
<protein>
    <recommendedName>
        <fullName evidence="12">Collagen alpha-2(VI) chain</fullName>
    </recommendedName>
</protein>
<evidence type="ECO:0000313" key="16">
    <source>
        <dbReference type="Ensembl" id="ENSACAP00000004709.3"/>
    </source>
</evidence>
<keyword evidence="8" id="KW-0325">Glycoprotein</keyword>
<organism evidence="16 17">
    <name type="scientific">Anolis carolinensis</name>
    <name type="common">Green anole</name>
    <name type="synonym">American chameleon</name>
    <dbReference type="NCBI Taxonomy" id="28377"/>
    <lineage>
        <taxon>Eukaryota</taxon>
        <taxon>Metazoa</taxon>
        <taxon>Chordata</taxon>
        <taxon>Craniata</taxon>
        <taxon>Vertebrata</taxon>
        <taxon>Euteleostomi</taxon>
        <taxon>Lepidosauria</taxon>
        <taxon>Squamata</taxon>
        <taxon>Bifurcata</taxon>
        <taxon>Unidentata</taxon>
        <taxon>Episquamata</taxon>
        <taxon>Toxicofera</taxon>
        <taxon>Iguania</taxon>
        <taxon>Dactyloidae</taxon>
        <taxon>Anolis</taxon>
    </lineage>
</organism>
<dbReference type="Bgee" id="ENSACAG00000004843">
    <property type="expression patterns" value="Expressed in kidney and 12 other cell types or tissues"/>
</dbReference>
<dbReference type="PANTHER" id="PTHR22588:SF15">
    <property type="entry name" value="VWFA DOMAIN-CONTAINING PROTEIN"/>
    <property type="match status" value="1"/>
</dbReference>
<keyword evidence="9" id="KW-0379">Hydroxylation</keyword>
<feature type="domain" description="VWFA" evidence="15">
    <location>
        <begin position="42"/>
        <end position="231"/>
    </location>
</feature>
<evidence type="ECO:0000256" key="2">
    <source>
        <dbReference type="ARBA" id="ARBA00022525"/>
    </source>
</evidence>
<dbReference type="Gene3D" id="3.40.50.410">
    <property type="entry name" value="von Willebrand factor, type A domain"/>
    <property type="match status" value="3"/>
</dbReference>
<dbReference type="InterPro" id="IPR052229">
    <property type="entry name" value="Collagen-VI/PIF"/>
</dbReference>
<comment type="subcellular location">
    <subcellularLocation>
        <location evidence="1">Secreted</location>
        <location evidence="1">Extracellular space</location>
        <location evidence="1">Extracellular matrix</location>
    </subcellularLocation>
</comment>
<feature type="domain" description="VWFA" evidence="15">
    <location>
        <begin position="612"/>
        <end position="802"/>
    </location>
</feature>
<comment type="function">
    <text evidence="10">Collagen VI acts as a cell-binding protein.</text>
</comment>
<comment type="similarity">
    <text evidence="11">Belongs to the type VI collagen family.</text>
</comment>
<dbReference type="CDD" id="cd00198">
    <property type="entry name" value="vWFA"/>
    <property type="match status" value="1"/>
</dbReference>
<keyword evidence="2" id="KW-0964">Secreted</keyword>
<dbReference type="InParanoid" id="G1KD78"/>
<evidence type="ECO:0000256" key="10">
    <source>
        <dbReference type="ARBA" id="ARBA00043858"/>
    </source>
</evidence>
<dbReference type="FunFam" id="3.40.50.410:FF:000052">
    <property type="entry name" value="collagen alpha-2(VI) chain isoform X1"/>
    <property type="match status" value="1"/>
</dbReference>
<reference evidence="16" key="2">
    <citation type="submission" date="2025-08" db="UniProtKB">
        <authorList>
            <consortium name="Ensembl"/>
        </authorList>
    </citation>
    <scope>IDENTIFICATION</scope>
</reference>
<evidence type="ECO:0000256" key="11">
    <source>
        <dbReference type="ARBA" id="ARBA00044000"/>
    </source>
</evidence>
<feature type="compositionally biased region" description="Basic and acidic residues" evidence="13">
    <location>
        <begin position="302"/>
        <end position="315"/>
    </location>
</feature>
<sequence length="1019" mass="108440">MFSEALLAVLLSATLIPLHAQNDDDVILGASSCADKTDCPVRVYFVIDTSESIALQTVPIQSLVDHIKRFVPEFITRLENELYQNQVSITWQFAGLHFSDVVIFYSDFTNSKEIYLDKLNNIQYIGRGTFTDCALSNMTAQILANTSPGITNYAVVITDGHVTGSPCGGMKHQAERAREAGIKLFAVAPSQNIYEQGLREIASSPHELYRNNYATTKKHTIEVDTETIDRIIQVMKHEAYGECYKMSCLEIEGPAGPKGFRGQKGAKGNMGAPGSPGLKGRQGDPGIEGPIGYPGPKGIRGLKGEKGEYGGDGRKGSGGFSGRNGTDGQKGRLGRIGPPGCKGDPGDRGLDGYPGSAGDQGPPGDEGIKGDAGRPGRNGQPGPPGERGNRGPKGMNGAFGSPGIKGGKGGPGSPGPKGEPGRRGDPGAKGPPGTAGPNGERGDPGTEGQRGLPGEVGNKGGRGDRGLHGPRGPQGGVGEPGKTGSRGDPGDTGVRGDTGLPGPKGDRGRPGFNYPGPRGLPGEKGEKGLPGPEGARGDYGPKGPPGTKGEVGEPADPGPPGEPGPRGRPGEPGSEGGPGPAGDPGLTDCDVMTYVRETCGCCDCEKRCGPLDIVFIIDSSESIGYNNFSLEKNFVINVVSRLGSIAKDPKSETGARVGVVQYSHEGTFEAIQLNDKRIDSLSSFKEAVKKLEWIAGGTWTLSALQFAYNTLIKESQREKARVFAVVVTDGRHDPRDNDSHLQALCGRNVTVTAIGIGDMFNAKEEDETLRSIACNDNQRVQKMKLFTELVAEEFIDSMEHELCPDPQIVCPELPCQTELAVAQCTQRPVDVVFLLDGSERIGGLNFHKAHHFVEDVARHLTLARSNSDNMNARIALLQYGSENEHVVAFPLTYNITEISDALAQIRYLDSSSNLGSAIIYAVNNLVINPRDRQRAARRNAELSFVFITDGITGNKNLDEAIDSMKKQNVMPTVVALGSDVDMDVLHKISLGDQTAIFREKDYASLSEPGFFDRFIRWIC</sequence>
<proteinExistence type="inferred from homology"/>
<evidence type="ECO:0000256" key="1">
    <source>
        <dbReference type="ARBA" id="ARBA00004498"/>
    </source>
</evidence>
<dbReference type="FunFam" id="3.40.50.410:FF:000026">
    <property type="entry name" value="Collagen, type VI, alpha 1"/>
    <property type="match status" value="1"/>
</dbReference>
<dbReference type="GO" id="GO:0005576">
    <property type="term" value="C:extracellular region"/>
    <property type="evidence" value="ECO:0007669"/>
    <property type="project" value="Ensembl"/>
</dbReference>
<dbReference type="STRING" id="28377.ENSACAP00000004709"/>
<evidence type="ECO:0000256" key="13">
    <source>
        <dbReference type="SAM" id="MobiDB-lite"/>
    </source>
</evidence>
<evidence type="ECO:0000256" key="4">
    <source>
        <dbReference type="ARBA" id="ARBA00022729"/>
    </source>
</evidence>
<keyword evidence="5" id="KW-0677">Repeat</keyword>
<dbReference type="GO" id="GO:0043491">
    <property type="term" value="P:phosphatidylinositol 3-kinase/protein kinase B signal transduction"/>
    <property type="evidence" value="ECO:0007669"/>
    <property type="project" value="Ensembl"/>
</dbReference>
<dbReference type="GO" id="GO:0042383">
    <property type="term" value="C:sarcolemma"/>
    <property type="evidence" value="ECO:0007669"/>
    <property type="project" value="Ensembl"/>
</dbReference>
<evidence type="ECO:0000313" key="17">
    <source>
        <dbReference type="Proteomes" id="UP000001646"/>
    </source>
</evidence>
<dbReference type="Pfam" id="PF00092">
    <property type="entry name" value="VWA"/>
    <property type="match status" value="3"/>
</dbReference>
<dbReference type="SUPFAM" id="SSF53300">
    <property type="entry name" value="vWA-like"/>
    <property type="match status" value="3"/>
</dbReference>
<dbReference type="PROSITE" id="PS50234">
    <property type="entry name" value="VWFA"/>
    <property type="match status" value="3"/>
</dbReference>
<keyword evidence="7" id="KW-0176">Collagen</keyword>
<dbReference type="Ensembl" id="ENSACAT00000004816.3">
    <property type="protein sequence ID" value="ENSACAP00000004709.3"/>
    <property type="gene ID" value="ENSACAG00000004843.3"/>
</dbReference>
<dbReference type="OrthoDB" id="9944853at2759"/>
<dbReference type="GeneID" id="100556168"/>
<dbReference type="GO" id="GO:0005581">
    <property type="term" value="C:collagen trimer"/>
    <property type="evidence" value="ECO:0007669"/>
    <property type="project" value="UniProtKB-KW"/>
</dbReference>
<dbReference type="eggNOG" id="KOG3544">
    <property type="taxonomic scope" value="Eukaryota"/>
</dbReference>
<dbReference type="KEGG" id="acs:100556168"/>
<dbReference type="GO" id="GO:0009411">
    <property type="term" value="P:response to UV"/>
    <property type="evidence" value="ECO:0007669"/>
    <property type="project" value="Ensembl"/>
</dbReference>
<dbReference type="GeneTree" id="ENSGT00940000155682"/>
<evidence type="ECO:0000256" key="8">
    <source>
        <dbReference type="ARBA" id="ARBA00023180"/>
    </source>
</evidence>
<name>G1KD78_ANOCA</name>
<keyword evidence="6" id="KW-0130">Cell adhesion</keyword>
<dbReference type="Pfam" id="PF01391">
    <property type="entry name" value="Collagen"/>
    <property type="match status" value="2"/>
</dbReference>
<dbReference type="AlphaFoldDB" id="G1KD78"/>
<dbReference type="PRINTS" id="PR00453">
    <property type="entry name" value="VWFADOMAIN"/>
</dbReference>